<geneLocation type="plasmid" evidence="6">
    <name>pjcm18538 dna</name>
</geneLocation>
<evidence type="ECO:0000313" key="6">
    <source>
        <dbReference type="Proteomes" id="UP000467428"/>
    </source>
</evidence>
<dbReference type="Gene3D" id="3.40.50.2000">
    <property type="entry name" value="Glycogen Phosphorylase B"/>
    <property type="match status" value="2"/>
</dbReference>
<evidence type="ECO:0000313" key="5">
    <source>
        <dbReference type="EMBL" id="BBY49608.1"/>
    </source>
</evidence>
<evidence type="ECO:0000256" key="1">
    <source>
        <dbReference type="ARBA" id="ARBA00022676"/>
    </source>
</evidence>
<dbReference type="GO" id="GO:1901137">
    <property type="term" value="P:carbohydrate derivative biosynthetic process"/>
    <property type="evidence" value="ECO:0007669"/>
    <property type="project" value="UniProtKB-ARBA"/>
</dbReference>
<dbReference type="EMBL" id="AP022593">
    <property type="protein sequence ID" value="BBY49608.1"/>
    <property type="molecule type" value="Genomic_DNA"/>
</dbReference>
<dbReference type="Pfam" id="PF13579">
    <property type="entry name" value="Glyco_trans_4_4"/>
    <property type="match status" value="1"/>
</dbReference>
<proteinExistence type="predicted"/>
<dbReference type="PANTHER" id="PTHR45947">
    <property type="entry name" value="SULFOQUINOVOSYL TRANSFERASE SQD2"/>
    <property type="match status" value="1"/>
</dbReference>
<dbReference type="Pfam" id="PF00534">
    <property type="entry name" value="Glycos_transf_1"/>
    <property type="match status" value="1"/>
</dbReference>
<dbReference type="GO" id="GO:1903509">
    <property type="term" value="P:liposaccharide metabolic process"/>
    <property type="evidence" value="ECO:0007669"/>
    <property type="project" value="UniProtKB-ARBA"/>
</dbReference>
<sequence length="403" mass="43176">MKVCLVGRHAEVDVDGGIGEETNPARRVSGLAAALSSQGHAVTVYTRRTRAGQPDQCTTSAGYAVTVLTAGQSVVACPDDELPFMGEFAQRLDAAWACDRPDVVHADWWTYGIAAQLAANHHGVPTVHSFTAVGSVQRRRQNRDAVSENRTRMEKVLARNASWVTASCSEDVDDLVRFGRPRGRMSILGRGVDTDAFAVDGPIASRTERDRVIVVARNILPHKNIDLLIRAMATVPDAELLVIGGPPRSELRRHAEACRLHRLAVDGAVADRVHFTGMVPAADMPALMRSADVLVCPSAYEPFGVPVVEAMACGVPVVASSAGGMVDTVVHDVTGLLVSSVSPVTLGQAIRNVLRQGVLRRGMGLAGRARATSRYAWDRVARDTAVVYDRLVASDGQQVRQPS</sequence>
<dbReference type="AlphaFoldDB" id="A0A7I7RY92"/>
<dbReference type="RefSeq" id="WP_163919215.1">
    <property type="nucleotide sequence ID" value="NZ_AP022593.1"/>
</dbReference>
<feature type="domain" description="Glycosyltransferase subfamily 4-like N-terminal" evidence="4">
    <location>
        <begin position="25"/>
        <end position="190"/>
    </location>
</feature>
<gene>
    <name evidence="5" type="ORF">MARA_30760</name>
</gene>
<dbReference type="GO" id="GO:0008610">
    <property type="term" value="P:lipid biosynthetic process"/>
    <property type="evidence" value="ECO:0007669"/>
    <property type="project" value="UniProtKB-ARBA"/>
</dbReference>
<evidence type="ECO:0000259" key="4">
    <source>
        <dbReference type="Pfam" id="PF13579"/>
    </source>
</evidence>
<keyword evidence="1" id="KW-0328">Glycosyltransferase</keyword>
<dbReference type="InterPro" id="IPR050194">
    <property type="entry name" value="Glycosyltransferase_grp1"/>
</dbReference>
<dbReference type="SUPFAM" id="SSF53756">
    <property type="entry name" value="UDP-Glycosyltransferase/glycogen phosphorylase"/>
    <property type="match status" value="1"/>
</dbReference>
<dbReference type="KEGG" id="marz:MARA_30760"/>
<name>A0A7I7RY92_9MYCO</name>
<keyword evidence="6" id="KW-1185">Reference proteome</keyword>
<dbReference type="GO" id="GO:0016757">
    <property type="term" value="F:glycosyltransferase activity"/>
    <property type="evidence" value="ECO:0007669"/>
    <property type="project" value="UniProtKB-KW"/>
</dbReference>
<keyword evidence="2 5" id="KW-0808">Transferase</keyword>
<feature type="domain" description="Glycosyl transferase family 1" evidence="3">
    <location>
        <begin position="208"/>
        <end position="368"/>
    </location>
</feature>
<dbReference type="InterPro" id="IPR028098">
    <property type="entry name" value="Glyco_trans_4-like_N"/>
</dbReference>
<dbReference type="InterPro" id="IPR001296">
    <property type="entry name" value="Glyco_trans_1"/>
</dbReference>
<reference evidence="5 6" key="1">
    <citation type="journal article" date="2019" name="Emerg. Microbes Infect.">
        <title>Comprehensive subspecies identification of 175 nontuberculous mycobacteria species based on 7547 genomic profiles.</title>
        <authorList>
            <person name="Matsumoto Y."/>
            <person name="Kinjo T."/>
            <person name="Motooka D."/>
            <person name="Nabeya D."/>
            <person name="Jung N."/>
            <person name="Uechi K."/>
            <person name="Horii T."/>
            <person name="Iida T."/>
            <person name="Fujita J."/>
            <person name="Nakamura S."/>
        </authorList>
    </citation>
    <scope>NUCLEOTIDE SEQUENCE [LARGE SCALE GENOMIC DNA]</scope>
    <source>
        <strain evidence="5 6">JCM 18538</strain>
    </source>
</reference>
<organism evidence="5 6">
    <name type="scientific">Mycolicibacterium arabiense</name>
    <dbReference type="NCBI Taxonomy" id="1286181"/>
    <lineage>
        <taxon>Bacteria</taxon>
        <taxon>Bacillati</taxon>
        <taxon>Actinomycetota</taxon>
        <taxon>Actinomycetes</taxon>
        <taxon>Mycobacteriales</taxon>
        <taxon>Mycobacteriaceae</taxon>
        <taxon>Mycolicibacterium</taxon>
    </lineage>
</organism>
<dbReference type="Proteomes" id="UP000467428">
    <property type="component" value="Chromosome"/>
</dbReference>
<accession>A0A7I7RY92</accession>
<protein>
    <submittedName>
        <fullName evidence="5">Glycosyl transferase</fullName>
    </submittedName>
</protein>
<dbReference type="PANTHER" id="PTHR45947:SF3">
    <property type="entry name" value="SULFOQUINOVOSYL TRANSFERASE SQD2"/>
    <property type="match status" value="1"/>
</dbReference>
<evidence type="ECO:0000259" key="3">
    <source>
        <dbReference type="Pfam" id="PF00534"/>
    </source>
</evidence>
<evidence type="ECO:0000256" key="2">
    <source>
        <dbReference type="ARBA" id="ARBA00022679"/>
    </source>
</evidence>